<name>A0ABU8FA81_9BACI</name>
<accession>A0ABU8FA81</accession>
<keyword evidence="1" id="KW-0732">Signal</keyword>
<dbReference type="PROSITE" id="PS51257">
    <property type="entry name" value="PROKAR_LIPOPROTEIN"/>
    <property type="match status" value="1"/>
</dbReference>
<comment type="caution">
    <text evidence="2">The sequence shown here is derived from an EMBL/GenBank/DDBJ whole genome shotgun (WGS) entry which is preliminary data.</text>
</comment>
<keyword evidence="3" id="KW-1185">Reference proteome</keyword>
<dbReference type="RefSeq" id="WP_336499466.1">
    <property type="nucleotide sequence ID" value="NZ_JBAWSY010000032.1"/>
</dbReference>
<sequence>MINKYFYIVLVLGTILLSACSAEKTEQKVIVDKTVEDIVIADGSSTELNQFELSAKEEEVYRNFQKDLDLKHLSELEPISIAKLYVKAGIDKKYDVEYALYTDREGYIQWSKEEDEKIPVSHRGSDEQIIKQFKNIDKGTFVQTSDYEGYIEYDLGEGTNGFQMIKNVDGVWQVSFMPIQ</sequence>
<dbReference type="EMBL" id="JBAWSY010000032">
    <property type="protein sequence ID" value="MEI4771917.1"/>
    <property type="molecule type" value="Genomic_DNA"/>
</dbReference>
<gene>
    <name evidence="2" type="ORF">WAX74_20155</name>
</gene>
<organism evidence="2 3">
    <name type="scientific">Psychrobacillus mangrovi</name>
    <dbReference type="NCBI Taxonomy" id="3117745"/>
    <lineage>
        <taxon>Bacteria</taxon>
        <taxon>Bacillati</taxon>
        <taxon>Bacillota</taxon>
        <taxon>Bacilli</taxon>
        <taxon>Bacillales</taxon>
        <taxon>Bacillaceae</taxon>
        <taxon>Psychrobacillus</taxon>
    </lineage>
</organism>
<proteinExistence type="predicted"/>
<feature type="chain" id="PRO_5045884464" evidence="1">
    <location>
        <begin position="22"/>
        <end position="180"/>
    </location>
</feature>
<protein>
    <submittedName>
        <fullName evidence="2">RNA polymerase subunit sigma</fullName>
    </submittedName>
</protein>
<evidence type="ECO:0000256" key="1">
    <source>
        <dbReference type="SAM" id="SignalP"/>
    </source>
</evidence>
<feature type="signal peptide" evidence="1">
    <location>
        <begin position="1"/>
        <end position="21"/>
    </location>
</feature>
<reference evidence="2 3" key="1">
    <citation type="submission" date="2024-01" db="EMBL/GenBank/DDBJ databases">
        <title>Seven novel Bacillus-like species.</title>
        <authorList>
            <person name="Liu G."/>
        </authorList>
    </citation>
    <scope>NUCLEOTIDE SEQUENCE [LARGE SCALE GENOMIC DNA]</scope>
    <source>
        <strain evidence="2 3">FJAT-51614</strain>
    </source>
</reference>
<evidence type="ECO:0000313" key="3">
    <source>
        <dbReference type="Proteomes" id="UP001364890"/>
    </source>
</evidence>
<evidence type="ECO:0000313" key="2">
    <source>
        <dbReference type="EMBL" id="MEI4771917.1"/>
    </source>
</evidence>
<dbReference type="Proteomes" id="UP001364890">
    <property type="component" value="Unassembled WGS sequence"/>
</dbReference>